<dbReference type="STRING" id="1802516.A3A75_00010"/>
<dbReference type="AlphaFoldDB" id="A0A1F8B9C6"/>
<dbReference type="EMBL" id="MGHC01000012">
    <property type="protein sequence ID" value="OGM59948.1"/>
    <property type="molecule type" value="Genomic_DNA"/>
</dbReference>
<gene>
    <name evidence="1" type="ORF">A3A75_00010</name>
</gene>
<evidence type="ECO:0000313" key="2">
    <source>
        <dbReference type="Proteomes" id="UP000179018"/>
    </source>
</evidence>
<sequence length="64" mass="7461">MVRYLIINNYTTEKLIDLFFNKGGHINRFYLKNTIRKGPSLVYLNGWFGGQNIREAILKALGKK</sequence>
<name>A0A1F8B9C6_9BACT</name>
<proteinExistence type="predicted"/>
<accession>A0A1F8B9C6</accession>
<organism evidence="1 2">
    <name type="scientific">Candidatus Woesebacteria bacterium RIFCSPLOWO2_01_FULL_39_10</name>
    <dbReference type="NCBI Taxonomy" id="1802516"/>
    <lineage>
        <taxon>Bacteria</taxon>
        <taxon>Candidatus Woeseibacteriota</taxon>
    </lineage>
</organism>
<dbReference type="Proteomes" id="UP000179018">
    <property type="component" value="Unassembled WGS sequence"/>
</dbReference>
<reference evidence="1 2" key="1">
    <citation type="journal article" date="2016" name="Nat. Commun.">
        <title>Thousands of microbial genomes shed light on interconnected biogeochemical processes in an aquifer system.</title>
        <authorList>
            <person name="Anantharaman K."/>
            <person name="Brown C.T."/>
            <person name="Hug L.A."/>
            <person name="Sharon I."/>
            <person name="Castelle C.J."/>
            <person name="Probst A.J."/>
            <person name="Thomas B.C."/>
            <person name="Singh A."/>
            <person name="Wilkins M.J."/>
            <person name="Karaoz U."/>
            <person name="Brodie E.L."/>
            <person name="Williams K.H."/>
            <person name="Hubbard S.S."/>
            <person name="Banfield J.F."/>
        </authorList>
    </citation>
    <scope>NUCLEOTIDE SEQUENCE [LARGE SCALE GENOMIC DNA]</scope>
</reference>
<evidence type="ECO:0000313" key="1">
    <source>
        <dbReference type="EMBL" id="OGM59948.1"/>
    </source>
</evidence>
<protein>
    <submittedName>
        <fullName evidence="1">Uncharacterized protein</fullName>
    </submittedName>
</protein>
<comment type="caution">
    <text evidence="1">The sequence shown here is derived from an EMBL/GenBank/DDBJ whole genome shotgun (WGS) entry which is preliminary data.</text>
</comment>